<dbReference type="GO" id="GO:0008263">
    <property type="term" value="F:pyrimidine-specific mismatch base pair DNA N-glycosylase activity"/>
    <property type="evidence" value="ECO:0007669"/>
    <property type="project" value="TreeGrafter"/>
</dbReference>
<keyword evidence="3" id="KW-0234">DNA repair</keyword>
<feature type="domain" description="Uracil-DNA glycosylase-like" evidence="4">
    <location>
        <begin position="50"/>
        <end position="249"/>
    </location>
</feature>
<evidence type="ECO:0000313" key="5">
    <source>
        <dbReference type="EMBL" id="WPK27226.1"/>
    </source>
</evidence>
<dbReference type="KEGG" id="asau:88175663"/>
<gene>
    <name evidence="5" type="ORF">PUMCH_004603</name>
</gene>
<evidence type="ECO:0000256" key="2">
    <source>
        <dbReference type="ARBA" id="ARBA00022801"/>
    </source>
</evidence>
<dbReference type="GeneID" id="88175663"/>
<organism evidence="5 6">
    <name type="scientific">Australozyma saopauloensis</name>
    <dbReference type="NCBI Taxonomy" id="291208"/>
    <lineage>
        <taxon>Eukaryota</taxon>
        <taxon>Fungi</taxon>
        <taxon>Dikarya</taxon>
        <taxon>Ascomycota</taxon>
        <taxon>Saccharomycotina</taxon>
        <taxon>Pichiomycetes</taxon>
        <taxon>Metschnikowiaceae</taxon>
        <taxon>Australozyma</taxon>
    </lineage>
</organism>
<dbReference type="InterPro" id="IPR005122">
    <property type="entry name" value="Uracil-DNA_glycosylase-like"/>
</dbReference>
<accession>A0AAX4HFN6</accession>
<sequence>MNSKLRDKIKAFKCEESEIHSINYKVTKNKKKIEHSPRVEKNEVLNDLPPSIPKNATVVFVGFNPGEESSRKQHHYAHPTNLFWKLFNALALLNQIVLCRDTPEDRQLRIYKEIFATGTCVARPYHDYQLAELGVGFTDLCLRCTKQAKELNLKEKLANVPRLFTEFEASRAPFIVIVGKGIWEIIVKFIDGKGKLTGFEWGRQNPESPVIRAIHHNCGYTPAIYVFPNTSGLVALMKYPQKLQLWEQLASDVAST</sequence>
<dbReference type="AlphaFoldDB" id="A0AAX4HFN6"/>
<dbReference type="PANTHER" id="PTHR12159">
    <property type="entry name" value="G/T AND G/U MISMATCH-SPECIFIC DNA GLYCOSYLASE"/>
    <property type="match status" value="1"/>
</dbReference>
<dbReference type="EMBL" id="CP138899">
    <property type="protein sequence ID" value="WPK27226.1"/>
    <property type="molecule type" value="Genomic_DNA"/>
</dbReference>
<keyword evidence="2" id="KW-0378">Hydrolase</keyword>
<evidence type="ECO:0000259" key="4">
    <source>
        <dbReference type="Pfam" id="PF03167"/>
    </source>
</evidence>
<dbReference type="Pfam" id="PF03167">
    <property type="entry name" value="UDG"/>
    <property type="match status" value="1"/>
</dbReference>
<dbReference type="InterPro" id="IPR015637">
    <property type="entry name" value="MUG/TDG"/>
</dbReference>
<dbReference type="SUPFAM" id="SSF52141">
    <property type="entry name" value="Uracil-DNA glycosylase-like"/>
    <property type="match status" value="1"/>
</dbReference>
<dbReference type="GO" id="GO:0006285">
    <property type="term" value="P:base-excision repair, AP site formation"/>
    <property type="evidence" value="ECO:0007669"/>
    <property type="project" value="InterPro"/>
</dbReference>
<evidence type="ECO:0000256" key="1">
    <source>
        <dbReference type="ARBA" id="ARBA00022763"/>
    </source>
</evidence>
<dbReference type="Gene3D" id="3.40.470.10">
    <property type="entry name" value="Uracil-DNA glycosylase-like domain"/>
    <property type="match status" value="1"/>
</dbReference>
<evidence type="ECO:0000313" key="6">
    <source>
        <dbReference type="Proteomes" id="UP001338582"/>
    </source>
</evidence>
<protein>
    <recommendedName>
        <fullName evidence="4">Uracil-DNA glycosylase-like domain-containing protein</fullName>
    </recommendedName>
</protein>
<evidence type="ECO:0000256" key="3">
    <source>
        <dbReference type="ARBA" id="ARBA00023204"/>
    </source>
</evidence>
<name>A0AAX4HFN6_9ASCO</name>
<dbReference type="CDD" id="cd10028">
    <property type="entry name" value="UDG-F2_TDG_MUG"/>
    <property type="match status" value="1"/>
</dbReference>
<dbReference type="PANTHER" id="PTHR12159:SF9">
    <property type="entry name" value="G_T MISMATCH-SPECIFIC THYMINE DNA GLYCOSYLASE"/>
    <property type="match status" value="1"/>
</dbReference>
<keyword evidence="1" id="KW-0227">DNA damage</keyword>
<dbReference type="InterPro" id="IPR036895">
    <property type="entry name" value="Uracil-DNA_glycosylase-like_sf"/>
</dbReference>
<keyword evidence="6" id="KW-1185">Reference proteome</keyword>
<dbReference type="Proteomes" id="UP001338582">
    <property type="component" value="Chromosome 6"/>
</dbReference>
<dbReference type="GO" id="GO:0004844">
    <property type="term" value="F:uracil DNA N-glycosylase activity"/>
    <property type="evidence" value="ECO:0007669"/>
    <property type="project" value="TreeGrafter"/>
</dbReference>
<dbReference type="RefSeq" id="XP_062879604.1">
    <property type="nucleotide sequence ID" value="XM_063023534.1"/>
</dbReference>
<proteinExistence type="predicted"/>
<reference evidence="5 6" key="1">
    <citation type="submission" date="2023-10" db="EMBL/GenBank/DDBJ databases">
        <title>Draft Genome Sequence of Candida saopaulonensis from a very Premature Infant with Sepsis.</title>
        <authorList>
            <person name="Ning Y."/>
            <person name="Dai R."/>
            <person name="Xiao M."/>
            <person name="Xu Y."/>
            <person name="Yan Q."/>
            <person name="Zhang L."/>
        </authorList>
    </citation>
    <scope>NUCLEOTIDE SEQUENCE [LARGE SCALE GENOMIC DNA]</scope>
    <source>
        <strain evidence="5 6">19XY460</strain>
    </source>
</reference>